<sequence>MDPSPGQHQETVNPSKGQEERKARAQQPEEAVVKCPRCDSTDTKFCYYNNYSLSQPRYFCKSCRRYWTKGGTFRNVPVGSGCRKTKRSSSSKTTQDQTLTPNTNHHDDADHLSIIGNPYLNVAGSVANPVFHGNFNDFQGFGYGIGNNSIGETVDNGGQNLGFNGERMMLYNSENMIDLTTTTSDVAGTIMEQDRTENRSLLWDLPWQLIADADSVIDNWYGLLL</sequence>
<comment type="function">
    <text evidence="9">Transcription factor that binds specifically to a 5'-AA[AG]G-3' consensus core sequence.</text>
</comment>
<reference evidence="12" key="1">
    <citation type="submission" date="2019-09" db="EMBL/GenBank/DDBJ databases">
        <title>Draft genome information of white flower Hibiscus syriacus.</title>
        <authorList>
            <person name="Kim Y.-M."/>
        </authorList>
    </citation>
    <scope>NUCLEOTIDE SEQUENCE [LARGE SCALE GENOMIC DNA]</scope>
    <source>
        <strain evidence="12">YM2019G1</strain>
    </source>
</reference>
<evidence type="ECO:0000256" key="5">
    <source>
        <dbReference type="ARBA" id="ARBA00023125"/>
    </source>
</evidence>
<keyword evidence="4 9" id="KW-0805">Transcription regulation</keyword>
<keyword evidence="6 9" id="KW-0804">Transcription</keyword>
<dbReference type="GO" id="GO:0008270">
    <property type="term" value="F:zinc ion binding"/>
    <property type="evidence" value="ECO:0007669"/>
    <property type="project" value="UniProtKB-KW"/>
</dbReference>
<evidence type="ECO:0000256" key="6">
    <source>
        <dbReference type="ARBA" id="ARBA00023163"/>
    </source>
</evidence>
<dbReference type="PANTHER" id="PTHR31992:SF221">
    <property type="entry name" value="DOF ZINC FINGER PROTEIN DOF3.2-RELATED"/>
    <property type="match status" value="1"/>
</dbReference>
<keyword evidence="7 8" id="KW-0539">Nucleus</keyword>
<feature type="region of interest" description="Disordered" evidence="10">
    <location>
        <begin position="78"/>
        <end position="110"/>
    </location>
</feature>
<keyword evidence="3 9" id="KW-0862">Zinc</keyword>
<dbReference type="OrthoDB" id="1927254at2759"/>
<keyword evidence="5 8" id="KW-0238">DNA-binding</keyword>
<proteinExistence type="predicted"/>
<dbReference type="InterPro" id="IPR003851">
    <property type="entry name" value="Znf_Dof"/>
</dbReference>
<feature type="domain" description="Dof-type" evidence="11">
    <location>
        <begin position="33"/>
        <end position="87"/>
    </location>
</feature>
<dbReference type="PROSITE" id="PS50884">
    <property type="entry name" value="ZF_DOF_2"/>
    <property type="match status" value="1"/>
</dbReference>
<keyword evidence="13" id="KW-1185">Reference proteome</keyword>
<evidence type="ECO:0000256" key="3">
    <source>
        <dbReference type="ARBA" id="ARBA00022833"/>
    </source>
</evidence>
<keyword evidence="2 8" id="KW-0863">Zinc-finger</keyword>
<dbReference type="GO" id="GO:0005634">
    <property type="term" value="C:nucleus"/>
    <property type="evidence" value="ECO:0007669"/>
    <property type="project" value="UniProtKB-SubCell"/>
</dbReference>
<evidence type="ECO:0000256" key="9">
    <source>
        <dbReference type="RuleBase" id="RU369094"/>
    </source>
</evidence>
<evidence type="ECO:0000313" key="12">
    <source>
        <dbReference type="EMBL" id="KAE8687207.1"/>
    </source>
</evidence>
<comment type="subcellular location">
    <subcellularLocation>
        <location evidence="8 9">Nucleus</location>
    </subcellularLocation>
</comment>
<comment type="caution">
    <text evidence="12">The sequence shown here is derived from an EMBL/GenBank/DDBJ whole genome shotgun (WGS) entry which is preliminary data.</text>
</comment>
<evidence type="ECO:0000256" key="4">
    <source>
        <dbReference type="ARBA" id="ARBA00023015"/>
    </source>
</evidence>
<evidence type="ECO:0000313" key="13">
    <source>
        <dbReference type="Proteomes" id="UP000436088"/>
    </source>
</evidence>
<organism evidence="12 13">
    <name type="scientific">Hibiscus syriacus</name>
    <name type="common">Rose of Sharon</name>
    <dbReference type="NCBI Taxonomy" id="106335"/>
    <lineage>
        <taxon>Eukaryota</taxon>
        <taxon>Viridiplantae</taxon>
        <taxon>Streptophyta</taxon>
        <taxon>Embryophyta</taxon>
        <taxon>Tracheophyta</taxon>
        <taxon>Spermatophyta</taxon>
        <taxon>Magnoliopsida</taxon>
        <taxon>eudicotyledons</taxon>
        <taxon>Gunneridae</taxon>
        <taxon>Pentapetalae</taxon>
        <taxon>rosids</taxon>
        <taxon>malvids</taxon>
        <taxon>Malvales</taxon>
        <taxon>Malvaceae</taxon>
        <taxon>Malvoideae</taxon>
        <taxon>Hibiscus</taxon>
    </lineage>
</organism>
<dbReference type="AlphaFoldDB" id="A0A6A2Z6A3"/>
<dbReference type="GO" id="GO:0003677">
    <property type="term" value="F:DNA binding"/>
    <property type="evidence" value="ECO:0007669"/>
    <property type="project" value="UniProtKB-UniRule"/>
</dbReference>
<dbReference type="GO" id="GO:0003700">
    <property type="term" value="F:DNA-binding transcription factor activity"/>
    <property type="evidence" value="ECO:0007669"/>
    <property type="project" value="UniProtKB-UniRule"/>
</dbReference>
<name>A0A6A2Z6A3_HIBSY</name>
<evidence type="ECO:0000256" key="7">
    <source>
        <dbReference type="ARBA" id="ARBA00023242"/>
    </source>
</evidence>
<dbReference type="PANTHER" id="PTHR31992">
    <property type="entry name" value="DOF ZINC FINGER PROTEIN DOF1.4-RELATED"/>
    <property type="match status" value="1"/>
</dbReference>
<gene>
    <name evidence="12" type="ORF">F3Y22_tig00111022pilonHSYRG00265</name>
</gene>
<evidence type="ECO:0000256" key="8">
    <source>
        <dbReference type="PROSITE-ProRule" id="PRU00071"/>
    </source>
</evidence>
<dbReference type="EMBL" id="VEPZ02001205">
    <property type="protein sequence ID" value="KAE8687207.1"/>
    <property type="molecule type" value="Genomic_DNA"/>
</dbReference>
<evidence type="ECO:0000256" key="2">
    <source>
        <dbReference type="ARBA" id="ARBA00022771"/>
    </source>
</evidence>
<feature type="region of interest" description="Disordered" evidence="10">
    <location>
        <begin position="1"/>
        <end position="30"/>
    </location>
</feature>
<dbReference type="PROSITE" id="PS01361">
    <property type="entry name" value="ZF_DOF_1"/>
    <property type="match status" value="1"/>
</dbReference>
<evidence type="ECO:0000256" key="10">
    <source>
        <dbReference type="SAM" id="MobiDB-lite"/>
    </source>
</evidence>
<dbReference type="Proteomes" id="UP000436088">
    <property type="component" value="Unassembled WGS sequence"/>
</dbReference>
<feature type="compositionally biased region" description="Polar residues" evidence="10">
    <location>
        <begin position="1"/>
        <end position="16"/>
    </location>
</feature>
<keyword evidence="1 9" id="KW-0479">Metal-binding</keyword>
<evidence type="ECO:0000256" key="1">
    <source>
        <dbReference type="ARBA" id="ARBA00022723"/>
    </source>
</evidence>
<evidence type="ECO:0000259" key="11">
    <source>
        <dbReference type="PROSITE" id="PS50884"/>
    </source>
</evidence>
<dbReference type="Pfam" id="PF02701">
    <property type="entry name" value="Zn_ribbon_Dof"/>
    <property type="match status" value="1"/>
</dbReference>
<accession>A0A6A2Z6A3</accession>
<protein>
    <recommendedName>
        <fullName evidence="9">Dof zinc finger protein</fullName>
    </recommendedName>
</protein>
<dbReference type="InterPro" id="IPR045174">
    <property type="entry name" value="Dof"/>
</dbReference>